<evidence type="ECO:0000313" key="3">
    <source>
        <dbReference type="Proteomes" id="UP001358586"/>
    </source>
</evidence>
<accession>A0ABR0PDL4</accession>
<organism evidence="2 3">
    <name type="scientific">Gossypium arboreum</name>
    <name type="common">Tree cotton</name>
    <name type="synonym">Gossypium nanking</name>
    <dbReference type="NCBI Taxonomy" id="29729"/>
    <lineage>
        <taxon>Eukaryota</taxon>
        <taxon>Viridiplantae</taxon>
        <taxon>Streptophyta</taxon>
        <taxon>Embryophyta</taxon>
        <taxon>Tracheophyta</taxon>
        <taxon>Spermatophyta</taxon>
        <taxon>Magnoliopsida</taxon>
        <taxon>eudicotyledons</taxon>
        <taxon>Gunneridae</taxon>
        <taxon>Pentapetalae</taxon>
        <taxon>rosids</taxon>
        <taxon>malvids</taxon>
        <taxon>Malvales</taxon>
        <taxon>Malvaceae</taxon>
        <taxon>Malvoideae</taxon>
        <taxon>Gossypium</taxon>
    </lineage>
</organism>
<dbReference type="EMBL" id="JARKNE010000007">
    <property type="protein sequence ID" value="KAK5819397.1"/>
    <property type="molecule type" value="Genomic_DNA"/>
</dbReference>
<feature type="compositionally biased region" description="Basic and acidic residues" evidence="1">
    <location>
        <begin position="96"/>
        <end position="123"/>
    </location>
</feature>
<protein>
    <submittedName>
        <fullName evidence="2">Uncharacterized protein</fullName>
    </submittedName>
</protein>
<reference evidence="2 3" key="1">
    <citation type="submission" date="2023-03" db="EMBL/GenBank/DDBJ databases">
        <title>WGS of Gossypium arboreum.</title>
        <authorList>
            <person name="Yu D."/>
        </authorList>
    </citation>
    <scope>NUCLEOTIDE SEQUENCE [LARGE SCALE GENOMIC DNA]</scope>
    <source>
        <tissue evidence="2">Leaf</tissue>
    </source>
</reference>
<evidence type="ECO:0000313" key="2">
    <source>
        <dbReference type="EMBL" id="KAK5819397.1"/>
    </source>
</evidence>
<proteinExistence type="predicted"/>
<keyword evidence="3" id="KW-1185">Reference proteome</keyword>
<dbReference type="Proteomes" id="UP001358586">
    <property type="component" value="Chromosome 7"/>
</dbReference>
<gene>
    <name evidence="2" type="ORF">PVK06_024395</name>
</gene>
<evidence type="ECO:0000256" key="1">
    <source>
        <dbReference type="SAM" id="MobiDB-lite"/>
    </source>
</evidence>
<feature type="region of interest" description="Disordered" evidence="1">
    <location>
        <begin position="64"/>
        <end position="170"/>
    </location>
</feature>
<name>A0ABR0PDL4_GOSAR</name>
<comment type="caution">
    <text evidence="2">The sequence shown here is derived from an EMBL/GenBank/DDBJ whole genome shotgun (WGS) entry which is preliminary data.</text>
</comment>
<sequence>MFRKRTRSSNTSAKNPIVIQDDECLLPIIDLRAQVTTKANLKGAYVQGCIIAHDLESLVENVHELNPLEPSEPTELETDESSNKSEMEANSVTEIEEVKFREESNDPEPIKEPKASEPREDMNVNRPVETSVDPELTIPMPTSSSLSWKKGGQLANTNDVAILGNDPVNP</sequence>